<evidence type="ECO:0000313" key="3">
    <source>
        <dbReference type="EMBL" id="GGA82189.1"/>
    </source>
</evidence>
<sequence>MSAITKIIDSNSSPVLRAATKTFREAMAMFPGAVNIVTTDGPSGRAGFTATAVCSVTDSPPTLLVCINRSSSAAPAFAGNLTLCVNTIGPRHQDLARIFGGKTPMEERFAAASWIMDETGSPVLEGAVISFDCVISERQQVGTHDVLYCQILSISKTDGLSASIWFNRSFHKLAV</sequence>
<keyword evidence="4" id="KW-1185">Reference proteome</keyword>
<gene>
    <name evidence="3" type="primary">rutF</name>
    <name evidence="3" type="ORF">GCM10011385_40500</name>
</gene>
<accession>A0A916WAC1</accession>
<evidence type="ECO:0000256" key="1">
    <source>
        <dbReference type="ARBA" id="ARBA00023002"/>
    </source>
</evidence>
<dbReference type="PANTHER" id="PTHR30466:SF1">
    <property type="entry name" value="FMN REDUCTASE (NADH) RUTF"/>
    <property type="match status" value="1"/>
</dbReference>
<organism evidence="3 4">
    <name type="scientific">Nitratireductor aestuarii</name>
    <dbReference type="NCBI Taxonomy" id="1735103"/>
    <lineage>
        <taxon>Bacteria</taxon>
        <taxon>Pseudomonadati</taxon>
        <taxon>Pseudomonadota</taxon>
        <taxon>Alphaproteobacteria</taxon>
        <taxon>Hyphomicrobiales</taxon>
        <taxon>Phyllobacteriaceae</taxon>
        <taxon>Nitratireductor</taxon>
    </lineage>
</organism>
<evidence type="ECO:0000259" key="2">
    <source>
        <dbReference type="SMART" id="SM00903"/>
    </source>
</evidence>
<dbReference type="SUPFAM" id="SSF50475">
    <property type="entry name" value="FMN-binding split barrel"/>
    <property type="match status" value="1"/>
</dbReference>
<name>A0A916WAC1_9HYPH</name>
<dbReference type="Gene3D" id="2.30.110.10">
    <property type="entry name" value="Electron Transport, Fmn-binding Protein, Chain A"/>
    <property type="match status" value="1"/>
</dbReference>
<evidence type="ECO:0000313" key="4">
    <source>
        <dbReference type="Proteomes" id="UP000636264"/>
    </source>
</evidence>
<dbReference type="InterPro" id="IPR002563">
    <property type="entry name" value="Flavin_Rdtase-like_dom"/>
</dbReference>
<reference evidence="3" key="2">
    <citation type="submission" date="2020-09" db="EMBL/GenBank/DDBJ databases">
        <authorList>
            <person name="Sun Q."/>
            <person name="Zhou Y."/>
        </authorList>
    </citation>
    <scope>NUCLEOTIDE SEQUENCE</scope>
    <source>
        <strain evidence="3">CGMCC 1.15320</strain>
    </source>
</reference>
<proteinExistence type="predicted"/>
<dbReference type="PANTHER" id="PTHR30466">
    <property type="entry name" value="FLAVIN REDUCTASE"/>
    <property type="match status" value="1"/>
</dbReference>
<comment type="caution">
    <text evidence="3">The sequence shown here is derived from an EMBL/GenBank/DDBJ whole genome shotgun (WGS) entry which is preliminary data.</text>
</comment>
<dbReference type="AlphaFoldDB" id="A0A916WAC1"/>
<dbReference type="InterPro" id="IPR050268">
    <property type="entry name" value="NADH-dep_flavin_reductase"/>
</dbReference>
<dbReference type="SMART" id="SM00903">
    <property type="entry name" value="Flavin_Reduct"/>
    <property type="match status" value="1"/>
</dbReference>
<dbReference type="GO" id="GO:0042602">
    <property type="term" value="F:riboflavin reductase (NADPH) activity"/>
    <property type="evidence" value="ECO:0007669"/>
    <property type="project" value="TreeGrafter"/>
</dbReference>
<dbReference type="Proteomes" id="UP000636264">
    <property type="component" value="Unassembled WGS sequence"/>
</dbReference>
<reference evidence="3" key="1">
    <citation type="journal article" date="2014" name="Int. J. Syst. Evol. Microbiol.">
        <title>Complete genome sequence of Corynebacterium casei LMG S-19264T (=DSM 44701T), isolated from a smear-ripened cheese.</title>
        <authorList>
            <consortium name="US DOE Joint Genome Institute (JGI-PGF)"/>
            <person name="Walter F."/>
            <person name="Albersmeier A."/>
            <person name="Kalinowski J."/>
            <person name="Ruckert C."/>
        </authorList>
    </citation>
    <scope>NUCLEOTIDE SEQUENCE</scope>
    <source>
        <strain evidence="3">CGMCC 1.15320</strain>
    </source>
</reference>
<dbReference type="Pfam" id="PF01613">
    <property type="entry name" value="Flavin_Reduct"/>
    <property type="match status" value="1"/>
</dbReference>
<keyword evidence="1" id="KW-0560">Oxidoreductase</keyword>
<dbReference type="InterPro" id="IPR012349">
    <property type="entry name" value="Split_barrel_FMN-bd"/>
</dbReference>
<protein>
    <submittedName>
        <fullName evidence="3">FMN reductase (NADH) RutF</fullName>
    </submittedName>
</protein>
<dbReference type="RefSeq" id="WP_188722926.1">
    <property type="nucleotide sequence ID" value="NZ_BMIF01000025.1"/>
</dbReference>
<dbReference type="GO" id="GO:0010181">
    <property type="term" value="F:FMN binding"/>
    <property type="evidence" value="ECO:0007669"/>
    <property type="project" value="InterPro"/>
</dbReference>
<dbReference type="GO" id="GO:0006208">
    <property type="term" value="P:pyrimidine nucleobase catabolic process"/>
    <property type="evidence" value="ECO:0007669"/>
    <property type="project" value="TreeGrafter"/>
</dbReference>
<feature type="domain" description="Flavin reductase like" evidence="2">
    <location>
        <begin position="27"/>
        <end position="172"/>
    </location>
</feature>
<dbReference type="EMBL" id="BMIF01000025">
    <property type="protein sequence ID" value="GGA82189.1"/>
    <property type="molecule type" value="Genomic_DNA"/>
</dbReference>